<organism evidence="5 6">
    <name type="scientific">Robiginitalea marina</name>
    <dbReference type="NCBI Taxonomy" id="2954105"/>
    <lineage>
        <taxon>Bacteria</taxon>
        <taxon>Pseudomonadati</taxon>
        <taxon>Bacteroidota</taxon>
        <taxon>Flavobacteriia</taxon>
        <taxon>Flavobacteriales</taxon>
        <taxon>Flavobacteriaceae</taxon>
        <taxon>Robiginitalea</taxon>
    </lineage>
</organism>
<keyword evidence="1" id="KW-0597">Phosphoprotein</keyword>
<evidence type="ECO:0000256" key="2">
    <source>
        <dbReference type="ARBA" id="ARBA00022723"/>
    </source>
</evidence>
<dbReference type="Proteomes" id="UP001206312">
    <property type="component" value="Unassembled WGS sequence"/>
</dbReference>
<dbReference type="Gene3D" id="3.30.1360.150">
    <property type="match status" value="1"/>
</dbReference>
<dbReference type="PIRSF" id="PIRSF031924">
    <property type="entry name" value="Pi-irrepressible_AP"/>
    <property type="match status" value="1"/>
</dbReference>
<dbReference type="CDD" id="cd16016">
    <property type="entry name" value="AP-SPAP"/>
    <property type="match status" value="1"/>
</dbReference>
<dbReference type="InterPro" id="IPR002591">
    <property type="entry name" value="Phosphodiest/P_Trfase"/>
</dbReference>
<evidence type="ECO:0000256" key="4">
    <source>
        <dbReference type="PIRNR" id="PIRNR031924"/>
    </source>
</evidence>
<dbReference type="InterPro" id="IPR026263">
    <property type="entry name" value="Alkaline_phosphatase_prok"/>
</dbReference>
<dbReference type="Gene3D" id="3.40.720.10">
    <property type="entry name" value="Alkaline Phosphatase, subunit A"/>
    <property type="match status" value="1"/>
</dbReference>
<comment type="caution">
    <text evidence="5">The sequence shown here is derived from an EMBL/GenBank/DDBJ whole genome shotgun (WGS) entry which is preliminary data.</text>
</comment>
<sequence>MNSFKPFRKLLLPLAFIVAGIPVVYGQGNQRERTALGNSPGFQDPPRLVVGLVVDQMRFDYLSRFWNHYGEGGFRRLVGEGFLCRDHHFNYAPTSTGPGHASVYTGTTPSVHGIIGNDWYDRETGKEVYCAGDPDRQAVGTTSEAGKMSPHRMLVTTITDQLRLHHQLRSKVVAVALKDRGATLPGGHLANAAYWFEGGEAGRWISSSFYMENLPGWVEAFNASGAAARYKTVWEPLKEINTYAESGPDNVPYEGLFKGEAAPVFPHDLPALWEGNGHFDLLRPTPFGNSLTLDFALRAVEEEGLGADIITDFLAISFSSTDYVGHKFGVNSREVQDTYLRLDQDLERLLIFLDRNVGKGQYTVFLTSDHGAGHVPAYLKDLKVPAGYLEMGEIRKKFNEFLRYTYGDAEIVRNISNNQVFLDQKVIRNLDLDPREVEEVLAGELLGYPGIQQVYTGTQMRSADYTEGIAAILQNGYHQKRSGDLLLVTDPATTNYTPTGSTHGSPWIYDTHVPLIFYGKGIRQGELLRRTHIRDIAPTLAVLLGTAFPSGATGLPIAEALD</sequence>
<keyword evidence="3" id="KW-0732">Signal</keyword>
<evidence type="ECO:0000313" key="5">
    <source>
        <dbReference type="EMBL" id="MCO5725190.1"/>
    </source>
</evidence>
<reference evidence="5 6" key="1">
    <citation type="submission" date="2022-06" db="EMBL/GenBank/DDBJ databases">
        <authorList>
            <person name="Xuan X."/>
        </authorList>
    </citation>
    <scope>NUCLEOTIDE SEQUENCE [LARGE SCALE GENOMIC DNA]</scope>
    <source>
        <strain evidence="5 6">2V75</strain>
    </source>
</reference>
<evidence type="ECO:0000256" key="1">
    <source>
        <dbReference type="ARBA" id="ARBA00022553"/>
    </source>
</evidence>
<dbReference type="EMBL" id="JAMXIB010000007">
    <property type="protein sequence ID" value="MCO5725190.1"/>
    <property type="molecule type" value="Genomic_DNA"/>
</dbReference>
<keyword evidence="6" id="KW-1185">Reference proteome</keyword>
<proteinExistence type="predicted"/>
<keyword evidence="2 4" id="KW-0479">Metal-binding</keyword>
<evidence type="ECO:0000313" key="6">
    <source>
        <dbReference type="Proteomes" id="UP001206312"/>
    </source>
</evidence>
<dbReference type="SUPFAM" id="SSF53649">
    <property type="entry name" value="Alkaline phosphatase-like"/>
    <property type="match status" value="1"/>
</dbReference>
<dbReference type="PANTHER" id="PTHR10151:SF120">
    <property type="entry name" value="BIS(5'-ADENOSYL)-TRIPHOSPHATASE"/>
    <property type="match status" value="1"/>
</dbReference>
<protein>
    <submittedName>
        <fullName evidence="5">Alkaline phosphatase family protein</fullName>
    </submittedName>
</protein>
<dbReference type="NCBIfam" id="NF042991">
    <property type="entry name" value="alk_phos_PafA"/>
    <property type="match status" value="1"/>
</dbReference>
<accession>A0ABT1B028</accession>
<dbReference type="Pfam" id="PF01663">
    <property type="entry name" value="Phosphodiest"/>
    <property type="match status" value="1"/>
</dbReference>
<name>A0ABT1B028_9FLAO</name>
<evidence type="ECO:0000256" key="3">
    <source>
        <dbReference type="ARBA" id="ARBA00022729"/>
    </source>
</evidence>
<dbReference type="InterPro" id="IPR017850">
    <property type="entry name" value="Alkaline_phosphatase_core_sf"/>
</dbReference>
<gene>
    <name evidence="5" type="ORF">NG653_10015</name>
</gene>
<dbReference type="RefSeq" id="WP_252741567.1">
    <property type="nucleotide sequence ID" value="NZ_JAMXIB010000007.1"/>
</dbReference>
<dbReference type="PANTHER" id="PTHR10151">
    <property type="entry name" value="ECTONUCLEOTIDE PYROPHOSPHATASE/PHOSPHODIESTERASE"/>
    <property type="match status" value="1"/>
</dbReference>